<dbReference type="Pfam" id="PF24160">
    <property type="entry name" value="UVB_sens_C"/>
    <property type="match status" value="1"/>
</dbReference>
<dbReference type="InterPro" id="IPR006968">
    <property type="entry name" value="RUS_fam"/>
</dbReference>
<gene>
    <name evidence="4" type="primary">DDB_G0277179_14</name>
    <name evidence="4" type="ORF">g.69101</name>
</gene>
<evidence type="ECO:0000259" key="3">
    <source>
        <dbReference type="Pfam" id="PF24160"/>
    </source>
</evidence>
<protein>
    <submittedName>
        <fullName evidence="4">UPF0420 protein</fullName>
    </submittedName>
</protein>
<dbReference type="AlphaFoldDB" id="A0A1D1ZGK2"/>
<name>A0A1D1ZGK2_9ARAE</name>
<dbReference type="PANTHER" id="PTHR12770:SF29">
    <property type="entry name" value="PROTEIN ROOT UVB SENSITIVE 4"/>
    <property type="match status" value="1"/>
</dbReference>
<proteinExistence type="inferred from homology"/>
<evidence type="ECO:0000313" key="4">
    <source>
        <dbReference type="EMBL" id="JAT65911.1"/>
    </source>
</evidence>
<dbReference type="PANTHER" id="PTHR12770">
    <property type="entry name" value="RUS1 FAMILY PROTEIN C16ORF58"/>
    <property type="match status" value="1"/>
</dbReference>
<feature type="domain" description="Root UVB sensitive protein C-terminal" evidence="3">
    <location>
        <begin position="354"/>
        <end position="508"/>
    </location>
</feature>
<dbReference type="EMBL" id="GDJX01002025">
    <property type="protein sequence ID" value="JAT65911.1"/>
    <property type="molecule type" value="Transcribed_RNA"/>
</dbReference>
<evidence type="ECO:0000259" key="2">
    <source>
        <dbReference type="Pfam" id="PF04884"/>
    </source>
</evidence>
<reference evidence="4" key="1">
    <citation type="submission" date="2015-07" db="EMBL/GenBank/DDBJ databases">
        <title>Transcriptome Assembly of Anthurium amnicola.</title>
        <authorList>
            <person name="Suzuki J."/>
        </authorList>
    </citation>
    <scope>NUCLEOTIDE SEQUENCE</scope>
</reference>
<sequence length="520" mass="57922">MPGASHLHCMTHRCQVACSLNRPLSTHFPRATENNTPFHSKNPTASSHHLKVCSEFKVGEANGEEQKPLLLPVVVRRSGRDSRYVWDGARLRLVGFDRAPSEGHEFVSDGFTRLFQMSSSAIQGLFVPRHVQDNYMGYLGWKFLHRIFSSALQVLATQAMFRAIGIGSSHALPSAAALNWLLKDGLGRLSRCIYTASLGSAFDTNLKRVRFSTAILFSLSIGVELLTPTFPQYFLLLATVANIGKSVSLGAYIATGTAIHRSFAIADNLGEVSAKAQLQTVCFDNLGLTLAALLNILCRNNKRFQTGLTFVIYPIFAAVDLFSIYQALKHVHLQTLTKDRLEIIIDTWIQSGYVPSPAEVSKNEGIDFLGLKGNKSWLIKIGCVDPKSQSSTLSLLTLQYLGGEDPYFICLETARNSLTRRRQQRILLCLQERAGTSDIIMGLLQACRIRRALVDSRGKWDPSNEGFLIGEWFKLLDGSKMCIMEDFPVLWDEIQRSGWAVKNILLCSQEQIRYTLVKDG</sequence>
<feature type="domain" description="Protein root UVB sensitive/RUS" evidence="2">
    <location>
        <begin position="127"/>
        <end position="351"/>
    </location>
</feature>
<dbReference type="Pfam" id="PF04884">
    <property type="entry name" value="UVB_sens_prot"/>
    <property type="match status" value="1"/>
</dbReference>
<organism evidence="4">
    <name type="scientific">Anthurium amnicola</name>
    <dbReference type="NCBI Taxonomy" id="1678845"/>
    <lineage>
        <taxon>Eukaryota</taxon>
        <taxon>Viridiplantae</taxon>
        <taxon>Streptophyta</taxon>
        <taxon>Embryophyta</taxon>
        <taxon>Tracheophyta</taxon>
        <taxon>Spermatophyta</taxon>
        <taxon>Magnoliopsida</taxon>
        <taxon>Liliopsida</taxon>
        <taxon>Araceae</taxon>
        <taxon>Pothoideae</taxon>
        <taxon>Potheae</taxon>
        <taxon>Anthurium</taxon>
    </lineage>
</organism>
<dbReference type="InterPro" id="IPR055412">
    <property type="entry name" value="UVB_sens_C"/>
</dbReference>
<comment type="similarity">
    <text evidence="1">Belongs to the RUS1 family.</text>
</comment>
<dbReference type="InterPro" id="IPR054549">
    <property type="entry name" value="UVB_sens_RUS_dom"/>
</dbReference>
<accession>A0A1D1ZGK2</accession>
<evidence type="ECO:0000256" key="1">
    <source>
        <dbReference type="ARBA" id="ARBA00007558"/>
    </source>
</evidence>